<dbReference type="Proteomes" id="UP000001068">
    <property type="component" value="Chromosome"/>
</dbReference>
<dbReference type="RefSeq" id="WP_013562070.1">
    <property type="nucleotide sequence ID" value="NC_014961.1"/>
</dbReference>
<proteinExistence type="predicted"/>
<name>E8R8M2_DESM0</name>
<dbReference type="STRING" id="765177.Desmu_0538"/>
<evidence type="ECO:0000313" key="2">
    <source>
        <dbReference type="Proteomes" id="UP000001068"/>
    </source>
</evidence>
<keyword evidence="2" id="KW-1185">Reference proteome</keyword>
<evidence type="ECO:0000313" key="1">
    <source>
        <dbReference type="EMBL" id="ADV64848.1"/>
    </source>
</evidence>
<organism evidence="1 2">
    <name type="scientific">Desulfurococcus mucosus (strain ATCC 35584 / DSM 2162 / JCM 9187 / O7/1)</name>
    <dbReference type="NCBI Taxonomy" id="765177"/>
    <lineage>
        <taxon>Archaea</taxon>
        <taxon>Thermoproteota</taxon>
        <taxon>Thermoprotei</taxon>
        <taxon>Desulfurococcales</taxon>
        <taxon>Desulfurococcaceae</taxon>
        <taxon>Desulfurococcus</taxon>
    </lineage>
</organism>
<dbReference type="AlphaFoldDB" id="E8R8M2"/>
<dbReference type="EMBL" id="CP002363">
    <property type="protein sequence ID" value="ADV64848.1"/>
    <property type="molecule type" value="Genomic_DNA"/>
</dbReference>
<reference evidence="2" key="1">
    <citation type="submission" date="2010-11" db="EMBL/GenBank/DDBJ databases">
        <title>The complete genome of Desulfurococcus mucosus DSM 2162.</title>
        <authorList>
            <consortium name="US DOE Joint Genome Institute (JGI-PGF)"/>
            <person name="Lucas S."/>
            <person name="Copeland A."/>
            <person name="Lapidus A."/>
            <person name="Bruce D."/>
            <person name="Goodwin L."/>
            <person name="Pitluck S."/>
            <person name="Kyrpides N."/>
            <person name="Mavromatis K."/>
            <person name="Pagani I."/>
            <person name="Ivanova N."/>
            <person name="Ovchinnikova G."/>
            <person name="Chertkov O."/>
            <person name="Held B."/>
            <person name="Brettin T."/>
            <person name="Detter J.C."/>
            <person name="Tapia R."/>
            <person name="Han C."/>
            <person name="Land M."/>
            <person name="Hauser L."/>
            <person name="Markowitz V."/>
            <person name="Cheng J.-F."/>
            <person name="Hugenholtz P."/>
            <person name="Woyke T."/>
            <person name="Wu D."/>
            <person name="Wirth R."/>
            <person name="Bilek Y."/>
            <person name="Hader T."/>
            <person name="Klenk H.-P."/>
            <person name="Eisen J.A."/>
        </authorList>
    </citation>
    <scope>NUCLEOTIDE SEQUENCE [LARGE SCALE GENOMIC DNA]</scope>
    <source>
        <strain evidence="2">ATCC 35584 / DSM 2162 / JCM 9187 / O7/1</strain>
    </source>
</reference>
<dbReference type="eggNOG" id="arCOG10616">
    <property type="taxonomic scope" value="Archaea"/>
</dbReference>
<protein>
    <submittedName>
        <fullName evidence="1">Uncharacterized protein</fullName>
    </submittedName>
</protein>
<gene>
    <name evidence="1" type="ordered locus">Desmu_0538</name>
</gene>
<dbReference type="KEGG" id="dmu:Desmu_0538"/>
<dbReference type="OrthoDB" id="53333at2157"/>
<dbReference type="HOGENOM" id="CLU_827947_0_0_2"/>
<dbReference type="GeneID" id="10153231"/>
<sequence length="335" mass="37192">MAWKIWKSDAERFEEEYGKALNERNKGNLDGAVEHFNKAAEIASASGDQGLKAKGALAAAMASIYSLVKSPSEAALKQAMASLRSLNPEAELDLALPYRVKAGELYRELEALSAYLTLPRIDIGKLRGMKPGELDELSKRYEEAAGILLQYGRDKFLLEDLLKLDTPQKTALRLLALSRLMKAVLAEREDPGRAVELYTEAVGYLSSIADQRYSATASKWLEKAGKSTKCWICGRDMQGEDVHFVYLPATITPYIAKRYGEEAPNMLVESGGGQYIAVCTACYTAMYNLGDAISRHYYELAMKALEDAVRRLQMEIDALRNECRARWVAGAGRPR</sequence>
<reference evidence="1 2" key="2">
    <citation type="journal article" date="2011" name="Stand. Genomic Sci.">
        <title>Complete genome sequence of Desulfurococcus mucosus type strain (O7/1).</title>
        <authorList>
            <person name="Wirth R."/>
            <person name="Chertkov O."/>
            <person name="Held B."/>
            <person name="Lapidus A."/>
            <person name="Nolan M."/>
            <person name="Lucas S."/>
            <person name="Hammon N."/>
            <person name="Deshpande S."/>
            <person name="Cheng J.F."/>
            <person name="Tapia R."/>
            <person name="Han C."/>
            <person name="Goodwin L."/>
            <person name="Pitluck S."/>
            <person name="Liolios K."/>
            <person name="Ioanna P."/>
            <person name="Ivanova N."/>
            <person name="Mavromatis K."/>
            <person name="Mikhailova N."/>
            <person name="Pati A."/>
            <person name="Chen A."/>
            <person name="Palaniappan K."/>
            <person name="Land M."/>
            <person name="Hauser L."/>
            <person name="Chang Y.J."/>
            <person name="Jeffries C.D."/>
            <person name="Bilek Y."/>
            <person name="Hader T."/>
            <person name="Rohde M."/>
            <person name="Spring S."/>
            <person name="Sikorski J."/>
            <person name="Goker M."/>
            <person name="Woyke T."/>
            <person name="Bristow J."/>
            <person name="Eisen J.A."/>
            <person name="Markowitz V."/>
            <person name="Hugenholtz P."/>
            <person name="Kyrpides N.C."/>
            <person name="Klenk H.P."/>
        </authorList>
    </citation>
    <scope>NUCLEOTIDE SEQUENCE [LARGE SCALE GENOMIC DNA]</scope>
    <source>
        <strain evidence="2">ATCC 35584 / DSM 2162 / JCM 9187 / O7/1</strain>
    </source>
</reference>
<accession>E8R8M2</accession>